<dbReference type="SUPFAM" id="SSF81606">
    <property type="entry name" value="PP2C-like"/>
    <property type="match status" value="1"/>
</dbReference>
<dbReference type="PANTHER" id="PTHR35801">
    <property type="entry name" value="PHOSPHOSERINE PHOSPHATASE RSBX"/>
    <property type="match status" value="1"/>
</dbReference>
<dbReference type="PANTHER" id="PTHR35801:SF1">
    <property type="entry name" value="PHOSPHOSERINE PHOSPHATASE RSBX"/>
    <property type="match status" value="1"/>
</dbReference>
<evidence type="ECO:0000313" key="2">
    <source>
        <dbReference type="EMBL" id="KYZ77585.1"/>
    </source>
</evidence>
<evidence type="ECO:0000259" key="1">
    <source>
        <dbReference type="Pfam" id="PF07228"/>
    </source>
</evidence>
<comment type="caution">
    <text evidence="2">The sequence shown here is derived from an EMBL/GenBank/DDBJ whole genome shotgun (WGS) entry which is preliminary data.</text>
</comment>
<accession>A0A154BUP6</accession>
<dbReference type="Proteomes" id="UP000076268">
    <property type="component" value="Unassembled WGS sequence"/>
</dbReference>
<protein>
    <submittedName>
        <fullName evidence="2">Serine/threonine protein phosphatase</fullName>
    </submittedName>
</protein>
<gene>
    <name evidence="2" type="ORF">AXX12_05625</name>
</gene>
<dbReference type="STRING" id="1794912.AXX12_05625"/>
<dbReference type="EMBL" id="LSGP01000013">
    <property type="protein sequence ID" value="KYZ77585.1"/>
    <property type="molecule type" value="Genomic_DNA"/>
</dbReference>
<dbReference type="RefSeq" id="WP_066240195.1">
    <property type="nucleotide sequence ID" value="NZ_LSGP01000013.1"/>
</dbReference>
<dbReference type="OrthoDB" id="1090916at2"/>
<organism evidence="2 3">
    <name type="scientific">Anaerosporomusa subterranea</name>
    <dbReference type="NCBI Taxonomy" id="1794912"/>
    <lineage>
        <taxon>Bacteria</taxon>
        <taxon>Bacillati</taxon>
        <taxon>Bacillota</taxon>
        <taxon>Negativicutes</taxon>
        <taxon>Acetonemataceae</taxon>
        <taxon>Anaerosporomusa</taxon>
    </lineage>
</organism>
<dbReference type="InterPro" id="IPR036457">
    <property type="entry name" value="PPM-type-like_dom_sf"/>
</dbReference>
<name>A0A154BUP6_ANASB</name>
<proteinExistence type="predicted"/>
<evidence type="ECO:0000313" key="3">
    <source>
        <dbReference type="Proteomes" id="UP000076268"/>
    </source>
</evidence>
<sequence length="383" mass="41927">MEELHAEVGIAQLSKIGEELCGDKIEIVRTADSTIVVLSDGLGSGVKANILATLTTKIASSMLQRGVLLEDVVDTITETLPVCRQRKIAYSTFQILQITPAGQATVVEFDCPRTFIIRSGRVVPFPTHEKSIGGKIINIGQLLLQENDIIVFVSDGVIHAGIGGLLKLGWSWDGIAQYLESEYALDWDADVVVRRVMDCCEGYYLSRPGDDSSAVAVRLRRPRYLSLLTGPPSDTSCDERVVKRFLCQPGVKVVSGGTTANIVSRLIRQPLHVDLSYYDPEIPPIGRLKGIDLVTEGVLTLNAAVDRINHSQHLNNPSFQDGATLLARRLLYADKISVFAGTAINPAHQNPNFPLDINLKAQVLGKLKVALEQRGKQIEIEWL</sequence>
<keyword evidence="3" id="KW-1185">Reference proteome</keyword>
<dbReference type="AlphaFoldDB" id="A0A154BUP6"/>
<dbReference type="Gene3D" id="3.60.40.10">
    <property type="entry name" value="PPM-type phosphatase domain"/>
    <property type="match status" value="1"/>
</dbReference>
<dbReference type="InterPro" id="IPR039248">
    <property type="entry name" value="Ptase_RsbX"/>
</dbReference>
<dbReference type="Pfam" id="PF07228">
    <property type="entry name" value="SpoIIE"/>
    <property type="match status" value="1"/>
</dbReference>
<dbReference type="InterPro" id="IPR001932">
    <property type="entry name" value="PPM-type_phosphatase-like_dom"/>
</dbReference>
<reference evidence="2 3" key="1">
    <citation type="submission" date="2016-02" db="EMBL/GenBank/DDBJ databases">
        <title>Anaerosporomusa subterraneum gen. nov., sp. nov., a spore-forming obligate anaerobe isolated from saprolite.</title>
        <authorList>
            <person name="Choi J.K."/>
            <person name="Shah M."/>
            <person name="Yee N."/>
        </authorList>
    </citation>
    <scope>NUCLEOTIDE SEQUENCE [LARGE SCALE GENOMIC DNA]</scope>
    <source>
        <strain evidence="2 3">RU4</strain>
    </source>
</reference>
<feature type="domain" description="PPM-type phosphatase" evidence="1">
    <location>
        <begin position="32"/>
        <end position="219"/>
    </location>
</feature>